<feature type="domain" description="Soluble ligand binding" evidence="5">
    <location>
        <begin position="393"/>
        <end position="430"/>
    </location>
</feature>
<evidence type="ECO:0008006" key="7">
    <source>
        <dbReference type="Google" id="ProtNLM"/>
    </source>
</evidence>
<keyword evidence="3" id="KW-1133">Transmembrane helix</keyword>
<dbReference type="GO" id="GO:0015159">
    <property type="term" value="F:polysaccharide transmembrane transporter activity"/>
    <property type="evidence" value="ECO:0007669"/>
    <property type="project" value="InterPro"/>
</dbReference>
<dbReference type="EMBL" id="UINC01036557">
    <property type="protein sequence ID" value="SVB30714.1"/>
    <property type="molecule type" value="Genomic_DNA"/>
</dbReference>
<name>A0A382CY29_9ZZZZ</name>
<dbReference type="Pfam" id="PF10531">
    <property type="entry name" value="SLBB"/>
    <property type="match status" value="5"/>
</dbReference>
<dbReference type="InterPro" id="IPR049712">
    <property type="entry name" value="Poly_export"/>
</dbReference>
<evidence type="ECO:0000256" key="3">
    <source>
        <dbReference type="SAM" id="Phobius"/>
    </source>
</evidence>
<organism evidence="6">
    <name type="scientific">marine metagenome</name>
    <dbReference type="NCBI Taxonomy" id="408172"/>
    <lineage>
        <taxon>unclassified sequences</taxon>
        <taxon>metagenomes</taxon>
        <taxon>ecological metagenomes</taxon>
    </lineage>
</organism>
<reference evidence="6" key="1">
    <citation type="submission" date="2018-05" db="EMBL/GenBank/DDBJ databases">
        <authorList>
            <person name="Lanie J.A."/>
            <person name="Ng W.-L."/>
            <person name="Kazmierczak K.M."/>
            <person name="Andrzejewski T.M."/>
            <person name="Davidsen T.M."/>
            <person name="Wayne K.J."/>
            <person name="Tettelin H."/>
            <person name="Glass J.I."/>
            <person name="Rusch D."/>
            <person name="Podicherti R."/>
            <person name="Tsui H.-C.T."/>
            <person name="Winkler M.E."/>
        </authorList>
    </citation>
    <scope>NUCLEOTIDE SEQUENCE</scope>
</reference>
<accession>A0A382CY29</accession>
<sequence>MGNINKSNNYFGNSKYINILGQIILYGIVILSFQSISFPQTYEEIIRLQQEYEKLQQQQAEDTEAIIKPSESDLPTKIIYKPGDIESFYKEQLNRLVTNIRDIEEISEYLDSTQTLKYFGYDYFIKRDTSQFWQNLPLPLDYRLGSGDELIISLWGEVERVDKKVINRDGAIFLEDLGLIPLIGKTINDAEMIIRTRFETTYATLKGKDARSFINVSLGDLKGLNVHFYGAVKNPGVHTLHPFSTIITGLVQAGGVDTTGTLRKILVYRQGQKLDEFDLYSAFTKGQLKKDIKLIDQDVIYVSNRISTVAISGEIFRPAYFELKHDESLESLIDFGGGLKPSALNNVILKRIEGQNSNRSVKHYQISLGQMDKFFMQDGDSIHVFKLQAVDKIVRISGRVLQPGEYTYTESMRLSDLLLMAGGFNDSIWWKSVDFNNVSISRLNELGIVKSIKVDLRSMLEGDQEQNPSLKAFDQILIPINSNFNFSQSITITGEIKTPGIYLINNYSLTQIIDQSGGFTNRAFQEGIKIYRDTLALGWNKLDFVLIDGDSIHVPVKTNTVKIVGAVNQEGYYPYKRGLSLKKYIEMAGGFTPYANR</sequence>
<keyword evidence="3" id="KW-0472">Membrane</keyword>
<feature type="domain" description="Soluble ligand binding" evidence="5">
    <location>
        <begin position="229"/>
        <end position="272"/>
    </location>
</feature>
<evidence type="ECO:0000256" key="1">
    <source>
        <dbReference type="ARBA" id="ARBA00022729"/>
    </source>
</evidence>
<feature type="transmembrane region" description="Helical" evidence="3">
    <location>
        <begin position="16"/>
        <end position="36"/>
    </location>
</feature>
<feature type="domain" description="Soluble ligand binding" evidence="5">
    <location>
        <begin position="490"/>
        <end position="533"/>
    </location>
</feature>
<evidence type="ECO:0000259" key="5">
    <source>
        <dbReference type="Pfam" id="PF10531"/>
    </source>
</evidence>
<dbReference type="Pfam" id="PF02563">
    <property type="entry name" value="Poly_export"/>
    <property type="match status" value="1"/>
</dbReference>
<dbReference type="InterPro" id="IPR003715">
    <property type="entry name" value="Poly_export_N"/>
</dbReference>
<gene>
    <name evidence="6" type="ORF">METZ01_LOCUS183568</name>
</gene>
<feature type="coiled-coil region" evidence="2">
    <location>
        <begin position="38"/>
        <end position="65"/>
    </location>
</feature>
<feature type="domain" description="Soluble ligand binding" evidence="5">
    <location>
        <begin position="561"/>
        <end position="596"/>
    </location>
</feature>
<feature type="domain" description="Polysaccharide export protein N-terminal" evidence="4">
    <location>
        <begin position="140"/>
        <end position="202"/>
    </location>
</feature>
<keyword evidence="1" id="KW-0732">Signal</keyword>
<keyword evidence="3" id="KW-0812">Transmembrane</keyword>
<dbReference type="Gene3D" id="3.10.560.10">
    <property type="entry name" value="Outer membrane lipoprotein wza domain like"/>
    <property type="match status" value="5"/>
</dbReference>
<dbReference type="AlphaFoldDB" id="A0A382CY29"/>
<dbReference type="PANTHER" id="PTHR33619:SF3">
    <property type="entry name" value="POLYSACCHARIDE EXPORT PROTEIN GFCE-RELATED"/>
    <property type="match status" value="1"/>
</dbReference>
<keyword evidence="2" id="KW-0175">Coiled coil</keyword>
<proteinExistence type="predicted"/>
<evidence type="ECO:0000259" key="4">
    <source>
        <dbReference type="Pfam" id="PF02563"/>
    </source>
</evidence>
<feature type="domain" description="Soluble ligand binding" evidence="5">
    <location>
        <begin position="309"/>
        <end position="354"/>
    </location>
</feature>
<feature type="non-terminal residue" evidence="6">
    <location>
        <position position="597"/>
    </location>
</feature>
<protein>
    <recommendedName>
        <fullName evidence="7">Soluble ligand binding domain-containing protein</fullName>
    </recommendedName>
</protein>
<dbReference type="PANTHER" id="PTHR33619">
    <property type="entry name" value="POLYSACCHARIDE EXPORT PROTEIN GFCE-RELATED"/>
    <property type="match status" value="1"/>
</dbReference>
<evidence type="ECO:0000256" key="2">
    <source>
        <dbReference type="SAM" id="Coils"/>
    </source>
</evidence>
<evidence type="ECO:0000313" key="6">
    <source>
        <dbReference type="EMBL" id="SVB30714.1"/>
    </source>
</evidence>
<dbReference type="InterPro" id="IPR019554">
    <property type="entry name" value="Soluble_ligand-bd"/>
</dbReference>